<dbReference type="GO" id="GO:0032259">
    <property type="term" value="P:methylation"/>
    <property type="evidence" value="ECO:0007669"/>
    <property type="project" value="UniProtKB-KW"/>
</dbReference>
<dbReference type="SUPFAM" id="SSF53335">
    <property type="entry name" value="S-adenosyl-L-methionine-dependent methyltransferases"/>
    <property type="match status" value="1"/>
</dbReference>
<accession>A0AAE1D3U2</accession>
<feature type="domain" description="Methyltransferase type 11" evidence="4">
    <location>
        <begin position="62"/>
        <end position="153"/>
    </location>
</feature>
<evidence type="ECO:0000256" key="1">
    <source>
        <dbReference type="ARBA" id="ARBA00008361"/>
    </source>
</evidence>
<dbReference type="EMBL" id="JAWDGP010005611">
    <property type="protein sequence ID" value="KAK3755038.1"/>
    <property type="molecule type" value="Genomic_DNA"/>
</dbReference>
<dbReference type="PANTHER" id="PTHR44942:SF4">
    <property type="entry name" value="METHYLTRANSFERASE TYPE 11 DOMAIN-CONTAINING PROTEIN"/>
    <property type="match status" value="1"/>
</dbReference>
<comment type="similarity">
    <text evidence="1">Belongs to the methyltransferase superfamily.</text>
</comment>
<protein>
    <recommendedName>
        <fullName evidence="4">Methyltransferase type 11 domain-containing protein</fullName>
    </recommendedName>
</protein>
<keyword evidence="6" id="KW-1185">Reference proteome</keyword>
<evidence type="ECO:0000256" key="3">
    <source>
        <dbReference type="ARBA" id="ARBA00022679"/>
    </source>
</evidence>
<dbReference type="PANTHER" id="PTHR44942">
    <property type="entry name" value="METHYLTRANSF_11 DOMAIN-CONTAINING PROTEIN"/>
    <property type="match status" value="1"/>
</dbReference>
<dbReference type="GO" id="GO:0008757">
    <property type="term" value="F:S-adenosylmethionine-dependent methyltransferase activity"/>
    <property type="evidence" value="ECO:0007669"/>
    <property type="project" value="InterPro"/>
</dbReference>
<reference evidence="5" key="1">
    <citation type="journal article" date="2023" name="G3 (Bethesda)">
        <title>A reference genome for the long-term kleptoplast-retaining sea slug Elysia crispata morphotype clarki.</title>
        <authorList>
            <person name="Eastman K.E."/>
            <person name="Pendleton A.L."/>
            <person name="Shaikh M.A."/>
            <person name="Suttiyut T."/>
            <person name="Ogas R."/>
            <person name="Tomko P."/>
            <person name="Gavelis G."/>
            <person name="Widhalm J.R."/>
            <person name="Wisecaver J.H."/>
        </authorList>
    </citation>
    <scope>NUCLEOTIDE SEQUENCE</scope>
    <source>
        <strain evidence="5">ECLA1</strain>
    </source>
</reference>
<dbReference type="Pfam" id="PF08241">
    <property type="entry name" value="Methyltransf_11"/>
    <property type="match status" value="1"/>
</dbReference>
<evidence type="ECO:0000313" key="6">
    <source>
        <dbReference type="Proteomes" id="UP001283361"/>
    </source>
</evidence>
<keyword evidence="3" id="KW-0808">Transferase</keyword>
<dbReference type="CDD" id="cd02440">
    <property type="entry name" value="AdoMet_MTases"/>
    <property type="match status" value="1"/>
</dbReference>
<proteinExistence type="inferred from homology"/>
<dbReference type="InterPro" id="IPR013216">
    <property type="entry name" value="Methyltransf_11"/>
</dbReference>
<evidence type="ECO:0000313" key="5">
    <source>
        <dbReference type="EMBL" id="KAK3755038.1"/>
    </source>
</evidence>
<evidence type="ECO:0000256" key="2">
    <source>
        <dbReference type="ARBA" id="ARBA00022603"/>
    </source>
</evidence>
<name>A0AAE1D3U2_9GAST</name>
<dbReference type="InterPro" id="IPR051052">
    <property type="entry name" value="Diverse_substrate_MTase"/>
</dbReference>
<sequence length="278" mass="31754">MAILHFKHLTHLMSNIVDKTKMYVDMEQSKAYSESRPRYTDKLFKTIADYCKETNPDLDLAVDVGCGPGMSTIGFTKYFKKVIGVDVSETQIACAPKNIPNCEFKVGYSDKLPFIESGSADLFCCGASFHWMPQEETFAEADRILRPGGSIAIFDHVVPSSDIPEVQACFEKYWKKLFPFYPKEATHAIDGFHDLKMPYPGWIRNDEITLSMKYTVQQYVDFMKSTWVCRAYRDAYPDDDILTNLARELTEVLAKSEAGSEYTVTWPVFILMAHKPNH</sequence>
<dbReference type="InterPro" id="IPR029063">
    <property type="entry name" value="SAM-dependent_MTases_sf"/>
</dbReference>
<dbReference type="AlphaFoldDB" id="A0AAE1D3U2"/>
<organism evidence="5 6">
    <name type="scientific">Elysia crispata</name>
    <name type="common">lettuce slug</name>
    <dbReference type="NCBI Taxonomy" id="231223"/>
    <lineage>
        <taxon>Eukaryota</taxon>
        <taxon>Metazoa</taxon>
        <taxon>Spiralia</taxon>
        <taxon>Lophotrochozoa</taxon>
        <taxon>Mollusca</taxon>
        <taxon>Gastropoda</taxon>
        <taxon>Heterobranchia</taxon>
        <taxon>Euthyneura</taxon>
        <taxon>Panpulmonata</taxon>
        <taxon>Sacoglossa</taxon>
        <taxon>Placobranchoidea</taxon>
        <taxon>Plakobranchidae</taxon>
        <taxon>Elysia</taxon>
    </lineage>
</organism>
<gene>
    <name evidence="5" type="ORF">RRG08_039317</name>
</gene>
<keyword evidence="2" id="KW-0489">Methyltransferase</keyword>
<dbReference type="Gene3D" id="3.40.50.150">
    <property type="entry name" value="Vaccinia Virus protein VP39"/>
    <property type="match status" value="1"/>
</dbReference>
<dbReference type="Proteomes" id="UP001283361">
    <property type="component" value="Unassembled WGS sequence"/>
</dbReference>
<comment type="caution">
    <text evidence="5">The sequence shown here is derived from an EMBL/GenBank/DDBJ whole genome shotgun (WGS) entry which is preliminary data.</text>
</comment>
<evidence type="ECO:0000259" key="4">
    <source>
        <dbReference type="Pfam" id="PF08241"/>
    </source>
</evidence>